<sequence>MAGCLGNRLLFYPLRWRCWDCYFHPAFEVAAFSLHGQWLTCASCYHFRGFAWHPRPKLCFLSFLLPSQQM</sequence>
<comment type="caution">
    <text evidence="1">The sequence shown here is derived from an EMBL/GenBank/DDBJ whole genome shotgun (WGS) entry which is preliminary data.</text>
</comment>
<evidence type="ECO:0000313" key="1">
    <source>
        <dbReference type="EMBL" id="KAL5107295.1"/>
    </source>
</evidence>
<protein>
    <submittedName>
        <fullName evidence="1">Uncharacterized protein</fullName>
    </submittedName>
</protein>
<keyword evidence="2" id="KW-1185">Reference proteome</keyword>
<proteinExistence type="predicted"/>
<reference evidence="1 2" key="1">
    <citation type="journal article" date="2022" name="Front. Cell. Infect. Microbiol.">
        <title>The Genomes of Two Strains of Taenia crassiceps the Animal Model for the Study of Human Cysticercosis.</title>
        <authorList>
            <person name="Bobes R.J."/>
            <person name="Estrada K."/>
            <person name="Rios-Valencia D.G."/>
            <person name="Calderon-Gallegos A."/>
            <person name="de la Torre P."/>
            <person name="Carrero J.C."/>
            <person name="Sanchez-Flores A."/>
            <person name="Laclette J.P."/>
        </authorList>
    </citation>
    <scope>NUCLEOTIDE SEQUENCE [LARGE SCALE GENOMIC DNA]</scope>
    <source>
        <strain evidence="1">WFUcys</strain>
    </source>
</reference>
<evidence type="ECO:0000313" key="2">
    <source>
        <dbReference type="Proteomes" id="UP001651158"/>
    </source>
</evidence>
<name>A0ABR4QCJ6_9CEST</name>
<accession>A0ABR4QCJ6</accession>
<dbReference type="EMBL" id="JAKROA010000004">
    <property type="protein sequence ID" value="KAL5107295.1"/>
    <property type="molecule type" value="Genomic_DNA"/>
</dbReference>
<dbReference type="Proteomes" id="UP001651158">
    <property type="component" value="Unassembled WGS sequence"/>
</dbReference>
<gene>
    <name evidence="1" type="ORF">TcWFU_000887</name>
</gene>
<organism evidence="1 2">
    <name type="scientific">Taenia crassiceps</name>
    <dbReference type="NCBI Taxonomy" id="6207"/>
    <lineage>
        <taxon>Eukaryota</taxon>
        <taxon>Metazoa</taxon>
        <taxon>Spiralia</taxon>
        <taxon>Lophotrochozoa</taxon>
        <taxon>Platyhelminthes</taxon>
        <taxon>Cestoda</taxon>
        <taxon>Eucestoda</taxon>
        <taxon>Cyclophyllidea</taxon>
        <taxon>Taeniidae</taxon>
        <taxon>Taenia</taxon>
    </lineage>
</organism>